<reference evidence="1" key="1">
    <citation type="submission" date="2010-06" db="EMBL/GenBank/DDBJ databases">
        <authorList>
            <person name="Muzny D."/>
            <person name="Qin X."/>
            <person name="Buhay C."/>
            <person name="Dugan-Rocha S."/>
            <person name="Ding Y."/>
            <person name="Chen G."/>
            <person name="Hawes A."/>
            <person name="Holder M."/>
            <person name="Jhangiani S."/>
            <person name="Johnson A."/>
            <person name="Khan Z."/>
            <person name="Li Z."/>
            <person name="Liu W."/>
            <person name="Liu X."/>
            <person name="Perez L."/>
            <person name="Shen H."/>
            <person name="Wang Q."/>
            <person name="Watt J."/>
            <person name="Xi L."/>
            <person name="Xin Y."/>
            <person name="Zhou J."/>
            <person name="Deng J."/>
            <person name="Jiang H."/>
            <person name="Liu Y."/>
            <person name="Qu J."/>
            <person name="Song X.-Z."/>
            <person name="Zhang L."/>
            <person name="Villasana D."/>
            <person name="Johnson A."/>
            <person name="Liu J."/>
            <person name="Liyanage D."/>
            <person name="Lorensuhewa L."/>
            <person name="Robinson T."/>
            <person name="Song A."/>
            <person name="Song B.-B."/>
            <person name="Dinh H."/>
            <person name="Thornton R."/>
            <person name="Coyle M."/>
            <person name="Francisco L."/>
            <person name="Jackson L."/>
            <person name="Javaid M."/>
            <person name="Korchina V."/>
            <person name="Kovar C."/>
            <person name="Mata R."/>
            <person name="Mathew T."/>
            <person name="Ngo R."/>
            <person name="Nguyen L."/>
            <person name="Nguyen N."/>
            <person name="Okwuonu G."/>
            <person name="Ongeri F."/>
            <person name="Pham C."/>
            <person name="Simmons D."/>
            <person name="Wilczek-Boney K."/>
            <person name="Hale W."/>
            <person name="Jakkamsetti A."/>
            <person name="Pham P."/>
            <person name="Ruth R."/>
            <person name="San Lucas F."/>
            <person name="Warren J."/>
            <person name="Zhang J."/>
            <person name="Zhao Z."/>
            <person name="Zhou C."/>
            <person name="Zhu D."/>
            <person name="Lee S."/>
            <person name="Bess C."/>
            <person name="Blankenburg K."/>
            <person name="Forbes L."/>
            <person name="Fu Q."/>
            <person name="Gubbala S."/>
            <person name="Hirani K."/>
            <person name="Jayaseelan J.C."/>
            <person name="Lara F."/>
            <person name="Munidasa M."/>
            <person name="Palculict T."/>
            <person name="Patil S."/>
            <person name="Pu L.-L."/>
            <person name="Saada N."/>
            <person name="Tang L."/>
            <person name="Weissenberger G."/>
            <person name="Zhu Y."/>
            <person name="Hemphill L."/>
            <person name="Shang Y."/>
            <person name="Youmans B."/>
            <person name="Ayvaz T."/>
            <person name="Ross M."/>
            <person name="Santibanez J."/>
            <person name="Aqrawi P."/>
            <person name="Gross S."/>
            <person name="Joshi V."/>
            <person name="Fowler G."/>
            <person name="Nazareth L."/>
            <person name="Reid J."/>
            <person name="Worley K."/>
            <person name="Petrosino J."/>
            <person name="Highlander S."/>
            <person name="Gibbs R."/>
        </authorList>
    </citation>
    <scope>NUCLEOTIDE SEQUENCE [LARGE SCALE GENOMIC DNA]</scope>
    <source>
        <strain evidence="1">ATCC 33030</strain>
    </source>
</reference>
<sequence length="60" mass="6810">MTTNYLSPKSGRKVIARTNTGEEIYLIEAPASGEVVREAWKQTGTSMKRAMKRHQSQTKR</sequence>
<gene>
    <name evidence="1" type="ORF">HMPREF0291_10679</name>
</gene>
<name>D7W9E1_9CORY</name>
<dbReference type="HOGENOM" id="CLU_2933534_0_0_11"/>
<protein>
    <submittedName>
        <fullName evidence="1">Uncharacterized protein</fullName>
    </submittedName>
</protein>
<proteinExistence type="predicted"/>
<dbReference type="EMBL" id="ACLJ02000001">
    <property type="protein sequence ID" value="EFK55421.1"/>
    <property type="molecule type" value="Genomic_DNA"/>
</dbReference>
<dbReference type="STRING" id="585529.HMPREF0291_10679"/>
<keyword evidence="2" id="KW-1185">Reference proteome</keyword>
<dbReference type="AlphaFoldDB" id="D7W9E1"/>
<evidence type="ECO:0000313" key="1">
    <source>
        <dbReference type="EMBL" id="EFK55421.1"/>
    </source>
</evidence>
<comment type="caution">
    <text evidence="1">The sequence shown here is derived from an EMBL/GenBank/DDBJ whole genome shotgun (WGS) entry which is preliminary data.</text>
</comment>
<organism evidence="1 2">
    <name type="scientific">Corynebacterium genitalium ATCC 33030</name>
    <dbReference type="NCBI Taxonomy" id="585529"/>
    <lineage>
        <taxon>Bacteria</taxon>
        <taxon>Bacillati</taxon>
        <taxon>Actinomycetota</taxon>
        <taxon>Actinomycetes</taxon>
        <taxon>Mycobacteriales</taxon>
        <taxon>Corynebacteriaceae</taxon>
        <taxon>Corynebacterium</taxon>
    </lineage>
</organism>
<evidence type="ECO:0000313" key="2">
    <source>
        <dbReference type="Proteomes" id="UP000004208"/>
    </source>
</evidence>
<dbReference type="Proteomes" id="UP000004208">
    <property type="component" value="Unassembled WGS sequence"/>
</dbReference>
<accession>D7W9E1</accession>